<dbReference type="SUPFAM" id="SSF53850">
    <property type="entry name" value="Periplasmic binding protein-like II"/>
    <property type="match status" value="1"/>
</dbReference>
<dbReference type="EMBL" id="AP018827">
    <property type="protein sequence ID" value="BBF81551.1"/>
    <property type="molecule type" value="Genomic_DNA"/>
</dbReference>
<organism evidence="1 2">
    <name type="scientific">Asticcacaulis excentricus</name>
    <dbReference type="NCBI Taxonomy" id="78587"/>
    <lineage>
        <taxon>Bacteria</taxon>
        <taxon>Pseudomonadati</taxon>
        <taxon>Pseudomonadota</taxon>
        <taxon>Alphaproteobacteria</taxon>
        <taxon>Caulobacterales</taxon>
        <taxon>Caulobacteraceae</taxon>
        <taxon>Asticcacaulis</taxon>
    </lineage>
</organism>
<dbReference type="Gene3D" id="3.40.190.10">
    <property type="entry name" value="Periplasmic binding protein-like II"/>
    <property type="match status" value="1"/>
</dbReference>
<evidence type="ECO:0000313" key="2">
    <source>
        <dbReference type="Proteomes" id="UP000278756"/>
    </source>
</evidence>
<dbReference type="OrthoDB" id="7467011at2"/>
<reference evidence="2" key="2">
    <citation type="journal article" date="2017" name="Plant Physiol. Biochem.">
        <title>Differential oxidative and antioxidative response of duckweed Lemna minor toward plant growth promoting/inhibiting bacteria.</title>
        <authorList>
            <person name="Ishizawa H."/>
            <person name="Kuroda M."/>
            <person name="Morikawa M."/>
            <person name="Ike M."/>
        </authorList>
    </citation>
    <scope>NUCLEOTIDE SEQUENCE [LARGE SCALE GENOMIC DNA]</scope>
    <source>
        <strain evidence="2">M6</strain>
    </source>
</reference>
<protein>
    <submittedName>
        <fullName evidence="1">Dibenzothiophene desulfurization enzyme B</fullName>
    </submittedName>
</protein>
<evidence type="ECO:0000313" key="1">
    <source>
        <dbReference type="EMBL" id="BBF81551.1"/>
    </source>
</evidence>
<proteinExistence type="predicted"/>
<dbReference type="PANTHER" id="PTHR30024">
    <property type="entry name" value="ALIPHATIC SULFONATES-BINDING PROTEIN-RELATED"/>
    <property type="match status" value="1"/>
</dbReference>
<name>A0A3G9G6S8_9CAUL</name>
<accession>A0A3G9G6S8</accession>
<gene>
    <name evidence="1" type="ORF">EM6_2153</name>
</gene>
<reference evidence="2" key="1">
    <citation type="journal article" date="2017" name="Biotechnol. Biofuels">
        <title>Evaluation of environmental bacterial communities as a factor affecting the growth of duckweed Lemna minor.</title>
        <authorList>
            <person name="Ishizawa H."/>
            <person name="Kuroda M."/>
            <person name="Morikawa M."/>
            <person name="Ike M."/>
        </authorList>
    </citation>
    <scope>NUCLEOTIDE SEQUENCE [LARGE SCALE GENOMIC DNA]</scope>
    <source>
        <strain evidence="2">M6</strain>
    </source>
</reference>
<dbReference type="RefSeq" id="WP_126422725.1">
    <property type="nucleotide sequence ID" value="NZ_AP018827.1"/>
</dbReference>
<dbReference type="AlphaFoldDB" id="A0A3G9G6S8"/>
<dbReference type="PANTHER" id="PTHR30024:SF42">
    <property type="entry name" value="ALIPHATIC SULFONATES-BINDING PROTEIN-RELATED"/>
    <property type="match status" value="1"/>
</dbReference>
<dbReference type="Gene3D" id="3.40.190.270">
    <property type="match status" value="1"/>
</dbReference>
<sequence length="351" mass="38427">MTLLPPLVPADTVWITRCPVPTATAIALHHGWFDQAFTARGFRTQTLQDTTDPKLRSQHFYHDLRTLFREGGNVPAFWARAKGHDNTVVVGLTWVDETQLLLARPGSGLTPDALKGKVLGLSNAPGAVDIWRAMALRGYETALKLHGLTLDDVTLKDLHAPEVNWNGQRRGGTWSSASEDALLSGEVDLIYAKGAPAVALQAKHGLEVVLDLNTLSDPVLRINNGTPRPITVHRHFLNDHPELIALYLRIIDQASDWARANPQRVADIIASETGTTPDAVRAGYGEKLARSFDVSLSPERVAAFQDQADFLFRHRLIEAPVDVGQWIDGSALKAAREAPDLALPLQPLETV</sequence>
<dbReference type="Proteomes" id="UP000278756">
    <property type="component" value="Chromosome 1"/>
</dbReference>